<comment type="caution">
    <text evidence="2">The sequence shown here is derived from an EMBL/GenBank/DDBJ whole genome shotgun (WGS) entry which is preliminary data.</text>
</comment>
<proteinExistence type="predicted"/>
<dbReference type="Proteomes" id="UP000429211">
    <property type="component" value="Unassembled WGS sequence"/>
</dbReference>
<name>A0A7J5TEK7_9BIFI</name>
<evidence type="ECO:0000313" key="2">
    <source>
        <dbReference type="EMBL" id="KAB7457225.1"/>
    </source>
</evidence>
<evidence type="ECO:0000256" key="1">
    <source>
        <dbReference type="SAM" id="SignalP"/>
    </source>
</evidence>
<feature type="chain" id="PRO_5029532144" description="Cell surface protein" evidence="1">
    <location>
        <begin position="31"/>
        <end position="75"/>
    </location>
</feature>
<dbReference type="EMBL" id="WDPD01000039">
    <property type="protein sequence ID" value="KAB7457225.1"/>
    <property type="molecule type" value="Genomic_DNA"/>
</dbReference>
<evidence type="ECO:0008006" key="4">
    <source>
        <dbReference type="Google" id="ProtNLM"/>
    </source>
</evidence>
<protein>
    <recommendedName>
        <fullName evidence="4">Cell surface protein</fullName>
    </recommendedName>
</protein>
<reference evidence="2 3" key="1">
    <citation type="journal article" date="2019" name="Nat. Med.">
        <title>A library of human gut bacterial isolates paired with longitudinal multiomics data enables mechanistic microbiome research.</title>
        <authorList>
            <person name="Poyet M."/>
            <person name="Groussin M."/>
            <person name="Gibbons S.M."/>
            <person name="Avila-Pacheco J."/>
            <person name="Jiang X."/>
            <person name="Kearney S.M."/>
            <person name="Perrotta A.R."/>
            <person name="Berdy B."/>
            <person name="Zhao S."/>
            <person name="Lieberman T.D."/>
            <person name="Swanson P.K."/>
            <person name="Smith M."/>
            <person name="Roesemann S."/>
            <person name="Alexander J.E."/>
            <person name="Rich S.A."/>
            <person name="Livny J."/>
            <person name="Vlamakis H."/>
            <person name="Clish C."/>
            <person name="Bullock K."/>
            <person name="Deik A."/>
            <person name="Scott J."/>
            <person name="Pierce K.A."/>
            <person name="Xavier R.J."/>
            <person name="Alm E.J."/>
        </authorList>
    </citation>
    <scope>NUCLEOTIDE SEQUENCE [LARGE SCALE GENOMIC DNA]</scope>
    <source>
        <strain evidence="2 3">BIOML-A2</strain>
    </source>
</reference>
<evidence type="ECO:0000313" key="3">
    <source>
        <dbReference type="Proteomes" id="UP000429211"/>
    </source>
</evidence>
<accession>A0A7J5TEK7</accession>
<dbReference type="AlphaFoldDB" id="A0A7J5TEK7"/>
<gene>
    <name evidence="2" type="ORF">GBB04_11670</name>
</gene>
<organism evidence="2 3">
    <name type="scientific">Bifidobacterium dentium</name>
    <dbReference type="NCBI Taxonomy" id="1689"/>
    <lineage>
        <taxon>Bacteria</taxon>
        <taxon>Bacillati</taxon>
        <taxon>Actinomycetota</taxon>
        <taxon>Actinomycetes</taxon>
        <taxon>Bifidobacteriales</taxon>
        <taxon>Bifidobacteriaceae</taxon>
        <taxon>Bifidobacterium</taxon>
    </lineage>
</organism>
<sequence length="75" mass="7720">MNKVLKGLVAVAASAAMAIAGMFGAGTAMAANTYQITVPESDTHTYSVYQIFTGSLSKDNTLGNVTAGKNFNSNN</sequence>
<keyword evidence="1" id="KW-0732">Signal</keyword>
<feature type="non-terminal residue" evidence="2">
    <location>
        <position position="75"/>
    </location>
</feature>
<feature type="signal peptide" evidence="1">
    <location>
        <begin position="1"/>
        <end position="30"/>
    </location>
</feature>